<dbReference type="SMART" id="SM00320">
    <property type="entry name" value="WD40"/>
    <property type="match status" value="6"/>
</dbReference>
<evidence type="ECO:0000256" key="4">
    <source>
        <dbReference type="ARBA" id="ARBA00022771"/>
    </source>
</evidence>
<keyword evidence="4 8" id="KW-0863">Zinc-finger</keyword>
<dbReference type="GO" id="GO:0003677">
    <property type="term" value="F:DNA binding"/>
    <property type="evidence" value="ECO:0007669"/>
    <property type="project" value="UniProtKB-KW"/>
</dbReference>
<evidence type="ECO:0000256" key="7">
    <source>
        <dbReference type="PROSITE-ProRule" id="PRU00221"/>
    </source>
</evidence>
<dbReference type="InterPro" id="IPR020472">
    <property type="entry name" value="WD40_PAC1"/>
</dbReference>
<feature type="domain" description="C3H1-type" evidence="10">
    <location>
        <begin position="27"/>
        <end position="54"/>
    </location>
</feature>
<dbReference type="Gene3D" id="4.10.1000.10">
    <property type="entry name" value="Zinc finger, CCCH-type"/>
    <property type="match status" value="1"/>
</dbReference>
<feature type="zinc finger region" description="C3H1-type" evidence="8">
    <location>
        <begin position="122"/>
        <end position="148"/>
    </location>
</feature>
<dbReference type="Pfam" id="PF18044">
    <property type="entry name" value="zf-CCCH_4"/>
    <property type="match status" value="1"/>
</dbReference>
<gene>
    <name evidence="11" type="ORF">LIER_15209</name>
</gene>
<evidence type="ECO:0000313" key="11">
    <source>
        <dbReference type="EMBL" id="GAA0158098.1"/>
    </source>
</evidence>
<dbReference type="InterPro" id="IPR001680">
    <property type="entry name" value="WD40_rpt"/>
</dbReference>
<sequence>MDMDGSKRIFQRLGPSTSNENGGFSGNKQQKVCIHWRQGRCNRGNQCNFLHQELPNRGTQQGGMNNGGFPGNSKRPHGISDDDSARSGLRRNTNFNNKWGRQQSHNNSSNNINGSSSRVVVKTDKVCKYWVQGSCTFGDQCRFLHSWSTGDSFSLLSQLEGHQKDVTGIALPTGSDKLYTGSKDETVRVWDCQSGQCAGSITLGAEVGCMLSEGPWVFVGLANLVKAWNIQTNTELSLSGPVGLVYSLVAGSDLLMAGTQDGTILAWKFNITTNNFEPAASLQGHTLAVVTMVVGANRLYSGSMDSTIRVWSLETLQCLQTLSDHSNVVMSVLCWDQFLLSCSLDKTIKVWAATDSGKLEVTYTHNEQHGLLTLCGMHDAEAKPVLLCSCNDSVENCIRVYDLPSFLERGKIYSKDHVRTIQIGPPGFFFTGDGTGLVRVWQWVAQQTPTTM</sequence>
<feature type="repeat" description="WD" evidence="7">
    <location>
        <begin position="282"/>
        <end position="321"/>
    </location>
</feature>
<keyword evidence="12" id="KW-1185">Reference proteome</keyword>
<dbReference type="InterPro" id="IPR000571">
    <property type="entry name" value="Znf_CCCH"/>
</dbReference>
<dbReference type="PROSITE" id="PS50082">
    <property type="entry name" value="WD_REPEATS_2"/>
    <property type="match status" value="2"/>
</dbReference>
<feature type="compositionally biased region" description="Polar residues" evidence="9">
    <location>
        <begin position="14"/>
        <end position="26"/>
    </location>
</feature>
<comment type="caution">
    <text evidence="11">The sequence shown here is derived from an EMBL/GenBank/DDBJ whole genome shotgun (WGS) entry which is preliminary data.</text>
</comment>
<evidence type="ECO:0000256" key="8">
    <source>
        <dbReference type="PROSITE-ProRule" id="PRU00723"/>
    </source>
</evidence>
<proteinExistence type="predicted"/>
<keyword evidence="3" id="KW-0677">Repeat</keyword>
<dbReference type="Gene3D" id="1.20.120.1350">
    <property type="entry name" value="Pneumovirus matrix protein 2 (M2), zinc-binding domain"/>
    <property type="match status" value="1"/>
</dbReference>
<feature type="domain" description="C3H1-type" evidence="10">
    <location>
        <begin position="122"/>
        <end position="148"/>
    </location>
</feature>
<dbReference type="PANTHER" id="PTHR44489">
    <property type="match status" value="1"/>
</dbReference>
<feature type="repeat" description="WD" evidence="7">
    <location>
        <begin position="159"/>
        <end position="200"/>
    </location>
</feature>
<feature type="region of interest" description="Disordered" evidence="9">
    <location>
        <begin position="55"/>
        <end position="115"/>
    </location>
</feature>
<dbReference type="SUPFAM" id="SSF50978">
    <property type="entry name" value="WD40 repeat-like"/>
    <property type="match status" value="1"/>
</dbReference>
<dbReference type="FunFam" id="2.130.10.10:FF:000869">
    <property type="entry name" value="Zinc finger CCCH domain-containing protein 48"/>
    <property type="match status" value="1"/>
</dbReference>
<evidence type="ECO:0000256" key="1">
    <source>
        <dbReference type="ARBA" id="ARBA00022574"/>
    </source>
</evidence>
<organism evidence="11 12">
    <name type="scientific">Lithospermum erythrorhizon</name>
    <name type="common">Purple gromwell</name>
    <name type="synonym">Lithospermum officinale var. erythrorhizon</name>
    <dbReference type="NCBI Taxonomy" id="34254"/>
    <lineage>
        <taxon>Eukaryota</taxon>
        <taxon>Viridiplantae</taxon>
        <taxon>Streptophyta</taxon>
        <taxon>Embryophyta</taxon>
        <taxon>Tracheophyta</taxon>
        <taxon>Spermatophyta</taxon>
        <taxon>Magnoliopsida</taxon>
        <taxon>eudicotyledons</taxon>
        <taxon>Gunneridae</taxon>
        <taxon>Pentapetalae</taxon>
        <taxon>asterids</taxon>
        <taxon>lamiids</taxon>
        <taxon>Boraginales</taxon>
        <taxon>Boraginaceae</taxon>
        <taxon>Boraginoideae</taxon>
        <taxon>Lithospermeae</taxon>
        <taxon>Lithospermum</taxon>
    </lineage>
</organism>
<reference evidence="11 12" key="1">
    <citation type="submission" date="2024-01" db="EMBL/GenBank/DDBJ databases">
        <title>The complete chloroplast genome sequence of Lithospermum erythrorhizon: insights into the phylogenetic relationship among Boraginaceae species and the maternal lineages of purple gromwells.</title>
        <authorList>
            <person name="Okada T."/>
            <person name="Watanabe K."/>
        </authorList>
    </citation>
    <scope>NUCLEOTIDE SEQUENCE [LARGE SCALE GENOMIC DNA]</scope>
</reference>
<dbReference type="FunFam" id="2.130.10.10:FF:001235">
    <property type="entry name" value="Zinc finger CCCH domain-containing protein 48"/>
    <property type="match status" value="1"/>
</dbReference>
<dbReference type="InterPro" id="IPR044715">
    <property type="entry name" value="WDR86-like"/>
</dbReference>
<name>A0AAV3Q4A5_LITER</name>
<dbReference type="Proteomes" id="UP001454036">
    <property type="component" value="Unassembled WGS sequence"/>
</dbReference>
<dbReference type="Gene3D" id="2.130.10.10">
    <property type="entry name" value="YVTN repeat-like/Quinoprotein amine dehydrogenase"/>
    <property type="match status" value="2"/>
</dbReference>
<dbReference type="PRINTS" id="PR00320">
    <property type="entry name" value="GPROTEINBRPT"/>
</dbReference>
<evidence type="ECO:0000256" key="2">
    <source>
        <dbReference type="ARBA" id="ARBA00022723"/>
    </source>
</evidence>
<accession>A0AAV3Q4A5</accession>
<dbReference type="PROSITE" id="PS50294">
    <property type="entry name" value="WD_REPEATS_REGION"/>
    <property type="match status" value="2"/>
</dbReference>
<feature type="zinc finger region" description="C3H1-type" evidence="8">
    <location>
        <begin position="27"/>
        <end position="54"/>
    </location>
</feature>
<dbReference type="PROSITE" id="PS50103">
    <property type="entry name" value="ZF_C3H1"/>
    <property type="match status" value="2"/>
</dbReference>
<keyword evidence="1 7" id="KW-0853">WD repeat</keyword>
<evidence type="ECO:0000256" key="6">
    <source>
        <dbReference type="ARBA" id="ARBA00023125"/>
    </source>
</evidence>
<dbReference type="PANTHER" id="PTHR44489:SF1">
    <property type="entry name" value="ZINC FINGER CCCH DOMAIN-CONTAINING PROTEIN 63"/>
    <property type="match status" value="1"/>
</dbReference>
<dbReference type="InterPro" id="IPR036855">
    <property type="entry name" value="Znf_CCCH_sf"/>
</dbReference>
<evidence type="ECO:0000259" key="10">
    <source>
        <dbReference type="PROSITE" id="PS50103"/>
    </source>
</evidence>
<feature type="compositionally biased region" description="Low complexity" evidence="9">
    <location>
        <begin position="104"/>
        <end position="115"/>
    </location>
</feature>
<feature type="compositionally biased region" description="Gly residues" evidence="9">
    <location>
        <begin position="60"/>
        <end position="70"/>
    </location>
</feature>
<dbReference type="SUPFAM" id="SSF90229">
    <property type="entry name" value="CCCH zinc finger"/>
    <property type="match status" value="2"/>
</dbReference>
<dbReference type="AlphaFoldDB" id="A0AAV3Q4A5"/>
<dbReference type="EMBL" id="BAABME010003258">
    <property type="protein sequence ID" value="GAA0158098.1"/>
    <property type="molecule type" value="Genomic_DNA"/>
</dbReference>
<evidence type="ECO:0000256" key="9">
    <source>
        <dbReference type="SAM" id="MobiDB-lite"/>
    </source>
</evidence>
<keyword evidence="2 8" id="KW-0479">Metal-binding</keyword>
<feature type="compositionally biased region" description="Polar residues" evidence="9">
    <location>
        <begin position="90"/>
        <end position="103"/>
    </location>
</feature>
<dbReference type="GO" id="GO:0008270">
    <property type="term" value="F:zinc ion binding"/>
    <property type="evidence" value="ECO:0007669"/>
    <property type="project" value="UniProtKB-KW"/>
</dbReference>
<evidence type="ECO:0000256" key="5">
    <source>
        <dbReference type="ARBA" id="ARBA00022833"/>
    </source>
</evidence>
<dbReference type="InterPro" id="IPR015943">
    <property type="entry name" value="WD40/YVTN_repeat-like_dom_sf"/>
</dbReference>
<evidence type="ECO:0000256" key="3">
    <source>
        <dbReference type="ARBA" id="ARBA00022737"/>
    </source>
</evidence>
<evidence type="ECO:0000313" key="12">
    <source>
        <dbReference type="Proteomes" id="UP001454036"/>
    </source>
</evidence>
<protein>
    <recommendedName>
        <fullName evidence="10">C3H1-type domain-containing protein</fullName>
    </recommendedName>
</protein>
<dbReference type="SMART" id="SM00356">
    <property type="entry name" value="ZnF_C3H1"/>
    <property type="match status" value="2"/>
</dbReference>
<keyword evidence="6" id="KW-0238">DNA-binding</keyword>
<dbReference type="Pfam" id="PF00400">
    <property type="entry name" value="WD40"/>
    <property type="match status" value="3"/>
</dbReference>
<keyword evidence="5 8" id="KW-0862">Zinc</keyword>
<dbReference type="InterPro" id="IPR036322">
    <property type="entry name" value="WD40_repeat_dom_sf"/>
</dbReference>
<dbReference type="Pfam" id="PF00642">
    <property type="entry name" value="zf-CCCH"/>
    <property type="match status" value="1"/>
</dbReference>
<feature type="region of interest" description="Disordered" evidence="9">
    <location>
        <begin position="1"/>
        <end position="26"/>
    </location>
</feature>
<dbReference type="InterPro" id="IPR041367">
    <property type="entry name" value="Znf-CCCH_4"/>
</dbReference>